<protein>
    <recommendedName>
        <fullName evidence="6">Sugar phosphate transporter domain-containing protein</fullName>
    </recommendedName>
</protein>
<accession>A0AAV7GLG8</accession>
<feature type="transmembrane region" description="Helical" evidence="5">
    <location>
        <begin position="302"/>
        <end position="326"/>
    </location>
</feature>
<feature type="transmembrane region" description="Helical" evidence="5">
    <location>
        <begin position="157"/>
        <end position="180"/>
    </location>
</feature>
<evidence type="ECO:0000256" key="1">
    <source>
        <dbReference type="ARBA" id="ARBA00004141"/>
    </source>
</evidence>
<feature type="transmembrane region" description="Helical" evidence="5">
    <location>
        <begin position="211"/>
        <end position="230"/>
    </location>
</feature>
<evidence type="ECO:0000256" key="5">
    <source>
        <dbReference type="SAM" id="Phobius"/>
    </source>
</evidence>
<evidence type="ECO:0000256" key="2">
    <source>
        <dbReference type="ARBA" id="ARBA00022692"/>
    </source>
</evidence>
<feature type="transmembrane region" description="Helical" evidence="5">
    <location>
        <begin position="371"/>
        <end position="390"/>
    </location>
</feature>
<evidence type="ECO:0000256" key="3">
    <source>
        <dbReference type="ARBA" id="ARBA00022989"/>
    </source>
</evidence>
<dbReference type="PANTHER" id="PTHR11132">
    <property type="entry name" value="SOLUTE CARRIER FAMILY 35"/>
    <property type="match status" value="1"/>
</dbReference>
<feature type="transmembrane region" description="Helical" evidence="5">
    <location>
        <begin position="125"/>
        <end position="145"/>
    </location>
</feature>
<dbReference type="SUPFAM" id="SSF103481">
    <property type="entry name" value="Multidrug resistance efflux transporter EmrE"/>
    <property type="match status" value="1"/>
</dbReference>
<evidence type="ECO:0000313" key="8">
    <source>
        <dbReference type="Proteomes" id="UP000775213"/>
    </source>
</evidence>
<feature type="transmembrane region" description="Helical" evidence="5">
    <location>
        <begin position="236"/>
        <end position="255"/>
    </location>
</feature>
<reference evidence="7 8" key="1">
    <citation type="journal article" date="2021" name="Hortic Res">
        <title>Chromosome-scale assembly of the Dendrobium chrysotoxum genome enhances the understanding of orchid evolution.</title>
        <authorList>
            <person name="Zhang Y."/>
            <person name="Zhang G.Q."/>
            <person name="Zhang D."/>
            <person name="Liu X.D."/>
            <person name="Xu X.Y."/>
            <person name="Sun W.H."/>
            <person name="Yu X."/>
            <person name="Zhu X."/>
            <person name="Wang Z.W."/>
            <person name="Zhao X."/>
            <person name="Zhong W.Y."/>
            <person name="Chen H."/>
            <person name="Yin W.L."/>
            <person name="Huang T."/>
            <person name="Niu S.C."/>
            <person name="Liu Z.J."/>
        </authorList>
    </citation>
    <scope>NUCLEOTIDE SEQUENCE [LARGE SCALE GENOMIC DNA]</scope>
    <source>
        <strain evidence="7">Lindl</strain>
    </source>
</reference>
<proteinExistence type="predicted"/>
<gene>
    <name evidence="7" type="ORF">IEQ34_014365</name>
</gene>
<dbReference type="GO" id="GO:0016020">
    <property type="term" value="C:membrane"/>
    <property type="evidence" value="ECO:0007669"/>
    <property type="project" value="UniProtKB-SubCell"/>
</dbReference>
<feature type="transmembrane region" description="Helical" evidence="5">
    <location>
        <begin position="267"/>
        <end position="290"/>
    </location>
</feature>
<sequence length="404" mass="44688">MLLLAFHTLHPFPPRPDGCVIQTRLMRSQNFIHHIPLLALRKRPSATSLVGIPKAAAVPHPPPGKINADEDLNTSSYVKYKPLAAKLPKKNDTVKLAAVFGLWYFQNVIFNICNKKALGLFPYPWLIASFQLLVGSLWMTGLWATKLQPFPRVNRKFLLALLGPGLFHAIGHTSACIAFTKLAVSFIHVINASEPCFSVVITALHGHFYPIHIWLSVIPIVAGCALAAVTEASFNAAGLWGALVSNVCFVLRNIYSKQSFYEYKHIDGLNLYGCISIVSLLYLIPVAVIVEGRHWLQGYQTAIAAAGSPSSFYTWVLLSGVFYHLYNQTLYQALDEISPLRFSVGDAMRRVVVIIATVIVFRNPVRPLNAVGSAMAIFGTFLYSQATAVGKKGKKKRQMITKKR</sequence>
<dbReference type="AlphaFoldDB" id="A0AAV7GLG8"/>
<dbReference type="InterPro" id="IPR004853">
    <property type="entry name" value="Sugar_P_trans_dom"/>
</dbReference>
<keyword evidence="4 5" id="KW-0472">Membrane</keyword>
<dbReference type="Proteomes" id="UP000775213">
    <property type="component" value="Unassembled WGS sequence"/>
</dbReference>
<feature type="domain" description="Sugar phosphate transporter" evidence="6">
    <location>
        <begin position="95"/>
        <end position="384"/>
    </location>
</feature>
<name>A0AAV7GLG8_DENCH</name>
<evidence type="ECO:0000259" key="6">
    <source>
        <dbReference type="Pfam" id="PF03151"/>
    </source>
</evidence>
<comment type="subcellular location">
    <subcellularLocation>
        <location evidence="1">Membrane</location>
        <topology evidence="1">Multi-pass membrane protein</topology>
    </subcellularLocation>
</comment>
<keyword evidence="2 5" id="KW-0812">Transmembrane</keyword>
<keyword evidence="3 5" id="KW-1133">Transmembrane helix</keyword>
<dbReference type="InterPro" id="IPR050186">
    <property type="entry name" value="TPT_transporter"/>
</dbReference>
<evidence type="ECO:0000313" key="7">
    <source>
        <dbReference type="EMBL" id="KAH0456458.1"/>
    </source>
</evidence>
<evidence type="ECO:0000256" key="4">
    <source>
        <dbReference type="ARBA" id="ARBA00023136"/>
    </source>
</evidence>
<dbReference type="Pfam" id="PF03151">
    <property type="entry name" value="TPT"/>
    <property type="match status" value="1"/>
</dbReference>
<comment type="caution">
    <text evidence="7">The sequence shown here is derived from an EMBL/GenBank/DDBJ whole genome shotgun (WGS) entry which is preliminary data.</text>
</comment>
<dbReference type="EMBL" id="JAGFBR010000013">
    <property type="protein sequence ID" value="KAH0456458.1"/>
    <property type="molecule type" value="Genomic_DNA"/>
</dbReference>
<keyword evidence="8" id="KW-1185">Reference proteome</keyword>
<dbReference type="InterPro" id="IPR037185">
    <property type="entry name" value="EmrE-like"/>
</dbReference>
<organism evidence="7 8">
    <name type="scientific">Dendrobium chrysotoxum</name>
    <name type="common">Orchid</name>
    <dbReference type="NCBI Taxonomy" id="161865"/>
    <lineage>
        <taxon>Eukaryota</taxon>
        <taxon>Viridiplantae</taxon>
        <taxon>Streptophyta</taxon>
        <taxon>Embryophyta</taxon>
        <taxon>Tracheophyta</taxon>
        <taxon>Spermatophyta</taxon>
        <taxon>Magnoliopsida</taxon>
        <taxon>Liliopsida</taxon>
        <taxon>Asparagales</taxon>
        <taxon>Orchidaceae</taxon>
        <taxon>Epidendroideae</taxon>
        <taxon>Malaxideae</taxon>
        <taxon>Dendrobiinae</taxon>
        <taxon>Dendrobium</taxon>
    </lineage>
</organism>